<keyword evidence="5" id="KW-0963">Cytoplasm</keyword>
<gene>
    <name evidence="15" type="primary">glnA1</name>
    <name evidence="15" type="ORF">KIM372_07060</name>
</gene>
<evidence type="ECO:0000256" key="5">
    <source>
        <dbReference type="ARBA" id="ARBA00022490"/>
    </source>
</evidence>
<dbReference type="Proteomes" id="UP001321766">
    <property type="component" value="Chromosome"/>
</dbReference>
<dbReference type="Gene3D" id="3.30.590.10">
    <property type="entry name" value="Glutamine synthetase/guanido kinase, catalytic domain"/>
    <property type="match status" value="1"/>
</dbReference>
<dbReference type="SUPFAM" id="SSF55931">
    <property type="entry name" value="Glutamine synthetase/guanido kinase"/>
    <property type="match status" value="1"/>
</dbReference>
<evidence type="ECO:0000256" key="7">
    <source>
        <dbReference type="ARBA" id="ARBA00022741"/>
    </source>
</evidence>
<evidence type="ECO:0000259" key="14">
    <source>
        <dbReference type="PROSITE" id="PS51987"/>
    </source>
</evidence>
<evidence type="ECO:0000256" key="8">
    <source>
        <dbReference type="ARBA" id="ARBA00022840"/>
    </source>
</evidence>
<comment type="catalytic activity">
    <reaction evidence="9 12">
        <text>L-glutamate + NH4(+) + ATP = L-glutamine + ADP + phosphate + H(+)</text>
        <dbReference type="Rhea" id="RHEA:16169"/>
        <dbReference type="ChEBI" id="CHEBI:15378"/>
        <dbReference type="ChEBI" id="CHEBI:28938"/>
        <dbReference type="ChEBI" id="CHEBI:29985"/>
        <dbReference type="ChEBI" id="CHEBI:30616"/>
        <dbReference type="ChEBI" id="CHEBI:43474"/>
        <dbReference type="ChEBI" id="CHEBI:58359"/>
        <dbReference type="ChEBI" id="CHEBI:456216"/>
        <dbReference type="EC" id="6.3.1.2"/>
    </reaction>
</comment>
<evidence type="ECO:0000256" key="3">
    <source>
        <dbReference type="ARBA" id="ARBA00012937"/>
    </source>
</evidence>
<evidence type="ECO:0000256" key="12">
    <source>
        <dbReference type="RuleBase" id="RU004356"/>
    </source>
</evidence>
<dbReference type="PANTHER" id="PTHR43407:SF1">
    <property type="entry name" value="LENGSIN"/>
    <property type="match status" value="1"/>
</dbReference>
<dbReference type="Pfam" id="PF03951">
    <property type="entry name" value="Gln-synt_N"/>
    <property type="match status" value="1"/>
</dbReference>
<dbReference type="NCBIfam" id="TIGR00653">
    <property type="entry name" value="GlnA"/>
    <property type="match status" value="1"/>
</dbReference>
<keyword evidence="7 12" id="KW-0547">Nucleotide-binding</keyword>
<dbReference type="PROSITE" id="PS51986">
    <property type="entry name" value="GS_BETA_GRASP"/>
    <property type="match status" value="1"/>
</dbReference>
<comment type="similarity">
    <text evidence="2 10 11">Belongs to the glutamine synthetase family.</text>
</comment>
<dbReference type="Pfam" id="PF00120">
    <property type="entry name" value="Gln-synt_C"/>
    <property type="match status" value="1"/>
</dbReference>
<dbReference type="PANTHER" id="PTHR43407">
    <property type="entry name" value="GLUTAMINE SYNTHETASE"/>
    <property type="match status" value="1"/>
</dbReference>
<evidence type="ECO:0000256" key="2">
    <source>
        <dbReference type="ARBA" id="ARBA00009897"/>
    </source>
</evidence>
<protein>
    <recommendedName>
        <fullName evidence="4 12">Glutamine synthetase</fullName>
        <ecNumber evidence="3 12">6.3.1.2</ecNumber>
    </recommendedName>
</protein>
<dbReference type="SMART" id="SM01230">
    <property type="entry name" value="Gln-synt_C"/>
    <property type="match status" value="1"/>
</dbReference>
<dbReference type="InterPro" id="IPR004809">
    <property type="entry name" value="Gln_synth_I"/>
</dbReference>
<dbReference type="Gene3D" id="3.10.20.70">
    <property type="entry name" value="Glutamine synthetase, N-terminal domain"/>
    <property type="match status" value="1"/>
</dbReference>
<reference evidence="15 16" key="1">
    <citation type="journal article" date="2023" name="Microbiol. Spectr.">
        <title>Symbiosis of Carpenter Bees with Uncharacterized Lactic Acid Bacteria Showing NAD Auxotrophy.</title>
        <authorList>
            <person name="Kawasaki S."/>
            <person name="Ozawa K."/>
            <person name="Mori T."/>
            <person name="Yamamoto A."/>
            <person name="Ito M."/>
            <person name="Ohkuma M."/>
            <person name="Sakamoto M."/>
            <person name="Matsutani M."/>
        </authorList>
    </citation>
    <scope>NUCLEOTIDE SEQUENCE [LARGE SCALE GENOMIC DNA]</scope>
    <source>
        <strain evidence="15 16">Kim37-2</strain>
    </source>
</reference>
<accession>A0ABM8B7Z9</accession>
<organism evidence="15 16">
    <name type="scientific">Bombiscardovia nodaiensis</name>
    <dbReference type="NCBI Taxonomy" id="2932181"/>
    <lineage>
        <taxon>Bacteria</taxon>
        <taxon>Bacillati</taxon>
        <taxon>Actinomycetota</taxon>
        <taxon>Actinomycetes</taxon>
        <taxon>Bifidobacteriales</taxon>
        <taxon>Bifidobacteriaceae</taxon>
        <taxon>Bombiscardovia</taxon>
    </lineage>
</organism>
<dbReference type="InterPro" id="IPR014746">
    <property type="entry name" value="Gln_synth/guanido_kin_cat_dom"/>
</dbReference>
<keyword evidence="16" id="KW-1185">Reference proteome</keyword>
<feature type="domain" description="GS catalytic" evidence="14">
    <location>
        <begin position="109"/>
        <end position="478"/>
    </location>
</feature>
<evidence type="ECO:0000256" key="1">
    <source>
        <dbReference type="ARBA" id="ARBA00004496"/>
    </source>
</evidence>
<name>A0ABM8B7Z9_9BIFI</name>
<proteinExistence type="inferred from homology"/>
<evidence type="ECO:0000256" key="11">
    <source>
        <dbReference type="RuleBase" id="RU000384"/>
    </source>
</evidence>
<keyword evidence="6 12" id="KW-0436">Ligase</keyword>
<dbReference type="EC" id="6.3.1.2" evidence="3 12"/>
<dbReference type="EMBL" id="AP026798">
    <property type="protein sequence ID" value="BDR52799.1"/>
    <property type="molecule type" value="Genomic_DNA"/>
</dbReference>
<dbReference type="InterPro" id="IPR027303">
    <property type="entry name" value="Gln_synth_gly_rich_site"/>
</dbReference>
<dbReference type="PROSITE" id="PS00180">
    <property type="entry name" value="GLNA_1"/>
    <property type="match status" value="1"/>
</dbReference>
<comment type="subcellular location">
    <subcellularLocation>
        <location evidence="1">Cytoplasm</location>
    </subcellularLocation>
</comment>
<dbReference type="InterPro" id="IPR036651">
    <property type="entry name" value="Gln_synt_N_sf"/>
</dbReference>
<sequence length="478" mass="53452">MKELNSREDCQALIDQEGVEYVSICFTDLIGVLQHITVPASEFIDNAFTDGMAFDGSSMEGFQAINESDMKLVPDPQTAYIDPFRKHKTLDVVFSIVDPITDEPYSRDPRQVAAKAEAYLKSTGIADTASFAPEAEFFLFDKVRFENSMRRSFYEVDSIEAPWNSGIDTEDDGSPNIGFKNRVKRGYFPVPPVDHYQDLRDDMVANLQQVGLILERSHHEVGGAGQQEINYRYNTLTHAADDLMKYKYVVHETAALAGKAATFMPKPIAGDNGTGMHCHQSLWRSGSPLFYDEKGYGGLSDIARWYVGGLIEHSSSVLAFTNPTLNSYKRLVPGYEAPVNLVYSARNRSAAIRIPLAGTSPAAKRIEFRAPDPSCNPYLAFSAQLMAGLDGILNHIEPPAPIDKDLYELPPEEHDQIKQVPASLEEAMQALEEDHDFLTEGDVFTEDLIETWIDLKRGEIEQARLAPTPLEYELYFQI</sequence>
<evidence type="ECO:0000259" key="13">
    <source>
        <dbReference type="PROSITE" id="PS51986"/>
    </source>
</evidence>
<dbReference type="InterPro" id="IPR027302">
    <property type="entry name" value="Gln_synth_N_conserv_site"/>
</dbReference>
<dbReference type="InterPro" id="IPR008147">
    <property type="entry name" value="Gln_synt_N"/>
</dbReference>
<evidence type="ECO:0000313" key="16">
    <source>
        <dbReference type="Proteomes" id="UP001321766"/>
    </source>
</evidence>
<keyword evidence="8 12" id="KW-0067">ATP-binding</keyword>
<dbReference type="SUPFAM" id="SSF54368">
    <property type="entry name" value="Glutamine synthetase, N-terminal domain"/>
    <property type="match status" value="1"/>
</dbReference>
<evidence type="ECO:0000256" key="6">
    <source>
        <dbReference type="ARBA" id="ARBA00022598"/>
    </source>
</evidence>
<evidence type="ECO:0000313" key="15">
    <source>
        <dbReference type="EMBL" id="BDR52799.1"/>
    </source>
</evidence>
<dbReference type="InterPro" id="IPR008146">
    <property type="entry name" value="Gln_synth_cat_dom"/>
</dbReference>
<evidence type="ECO:0000256" key="4">
    <source>
        <dbReference type="ARBA" id="ARBA00021364"/>
    </source>
</evidence>
<feature type="domain" description="GS beta-grasp" evidence="13">
    <location>
        <begin position="17"/>
        <end position="101"/>
    </location>
</feature>
<evidence type="ECO:0000256" key="10">
    <source>
        <dbReference type="PROSITE-ProRule" id="PRU01330"/>
    </source>
</evidence>
<dbReference type="PROSITE" id="PS51987">
    <property type="entry name" value="GS_CATALYTIC"/>
    <property type="match status" value="1"/>
</dbReference>
<dbReference type="PROSITE" id="PS00181">
    <property type="entry name" value="GLNA_ATP"/>
    <property type="match status" value="1"/>
</dbReference>
<evidence type="ECO:0000256" key="9">
    <source>
        <dbReference type="ARBA" id="ARBA00049436"/>
    </source>
</evidence>